<keyword evidence="5" id="KW-1185">Reference proteome</keyword>
<feature type="transmembrane region" description="Helical" evidence="1">
    <location>
        <begin position="31"/>
        <end position="55"/>
    </location>
</feature>
<keyword evidence="1" id="KW-1133">Transmembrane helix</keyword>
<dbReference type="PANTHER" id="PTHR31142:SF3">
    <property type="entry name" value="THH1_TOM1_TOM3 DOMAIN-CONTAINING PROTEIN"/>
    <property type="match status" value="1"/>
</dbReference>
<evidence type="ECO:0000313" key="2">
    <source>
        <dbReference type="EMBL" id="KAE8988914.1"/>
    </source>
</evidence>
<feature type="transmembrane region" description="Helical" evidence="1">
    <location>
        <begin position="136"/>
        <end position="156"/>
    </location>
</feature>
<feature type="transmembrane region" description="Helical" evidence="1">
    <location>
        <begin position="307"/>
        <end position="325"/>
    </location>
</feature>
<evidence type="ECO:0000313" key="5">
    <source>
        <dbReference type="Proteomes" id="UP000434957"/>
    </source>
</evidence>
<proteinExistence type="predicted"/>
<dbReference type="EMBL" id="QXFT01002419">
    <property type="protein sequence ID" value="KAE9298569.1"/>
    <property type="molecule type" value="Genomic_DNA"/>
</dbReference>
<comment type="caution">
    <text evidence="2">The sequence shown here is derived from an EMBL/GenBank/DDBJ whole genome shotgun (WGS) entry which is preliminary data.</text>
</comment>
<dbReference type="PANTHER" id="PTHR31142">
    <property type="entry name" value="TOBAMOVIRUS MULTIPLICATION PROTEIN 1-LIKE ISOFORM X1"/>
    <property type="match status" value="1"/>
</dbReference>
<keyword evidence="1" id="KW-0472">Membrane</keyword>
<dbReference type="Proteomes" id="UP000434957">
    <property type="component" value="Unassembled WGS sequence"/>
</dbReference>
<dbReference type="AlphaFoldDB" id="A0A6A3J9R1"/>
<feature type="transmembrane region" description="Helical" evidence="1">
    <location>
        <begin position="105"/>
        <end position="124"/>
    </location>
</feature>
<reference evidence="2 4" key="1">
    <citation type="submission" date="2018-09" db="EMBL/GenBank/DDBJ databases">
        <title>Genomic investigation of the strawberry pathogen Phytophthora fragariae indicates pathogenicity is determined by transcriptional variation in three key races.</title>
        <authorList>
            <person name="Adams T.M."/>
            <person name="Armitage A.D."/>
            <person name="Sobczyk M.K."/>
            <person name="Bates H.J."/>
            <person name="Dunwell J.M."/>
            <person name="Nellist C.F."/>
            <person name="Harrison R.J."/>
        </authorList>
    </citation>
    <scope>NUCLEOTIDE SEQUENCE [LARGE SCALE GENOMIC DNA]</scope>
    <source>
        <strain evidence="2 4">SCRP249</strain>
        <strain evidence="3 5">SCRP333</strain>
    </source>
</reference>
<dbReference type="EMBL" id="QXFV01002361">
    <property type="protein sequence ID" value="KAE8988914.1"/>
    <property type="molecule type" value="Genomic_DNA"/>
</dbReference>
<feature type="transmembrane region" description="Helical" evidence="1">
    <location>
        <begin position="262"/>
        <end position="282"/>
    </location>
</feature>
<dbReference type="Proteomes" id="UP000429607">
    <property type="component" value="Unassembled WGS sequence"/>
</dbReference>
<evidence type="ECO:0000256" key="1">
    <source>
        <dbReference type="SAM" id="Phobius"/>
    </source>
</evidence>
<evidence type="ECO:0000313" key="3">
    <source>
        <dbReference type="EMBL" id="KAE9298569.1"/>
    </source>
</evidence>
<accession>A0A6A3J9R1</accession>
<protein>
    <recommendedName>
        <fullName evidence="6">THH1/TOM1/TOM3 domain-containing protein</fullName>
    </recommendedName>
</protein>
<gene>
    <name evidence="2" type="ORF">PR001_g21907</name>
    <name evidence="3" type="ORF">PR003_g23203</name>
</gene>
<feature type="transmembrane region" description="Helical" evidence="1">
    <location>
        <begin position="176"/>
        <end position="199"/>
    </location>
</feature>
<sequence>MSNITDATCDYGLAQTEEGCVRTLSSYNPDAYLHVQTIYLGLGGVTTLASAVMYIRSLKYEASKLQQYNFLFCLYASLTMVLTGADPKSYGHVIPRPVSSFLSDSLTAALYSVYILSLGYWATIIQQGAAMGERPAHLVCLESIAIAAVWAFYIIYNIALFLSKGFNRSGITYLHLTWSAIVLGAISTVFLIYGLRVLARLQTYERERKLRIPTLMSDRMMNHSFNMGSLSDDEDGVPVVQEPKFASRGKPKDGHSAKIRKILYVTESVSLIVIAAQMYMAVTHTANESDELQCANGIGCATIKAHLSYLNVLQVVCIWVVLWAFRTIKKKEVVPQPQTHYTMA</sequence>
<feature type="transmembrane region" description="Helical" evidence="1">
    <location>
        <begin position="67"/>
        <end position="85"/>
    </location>
</feature>
<dbReference type="InterPro" id="IPR040226">
    <property type="entry name" value="THH1/TOM1/TOM3"/>
</dbReference>
<keyword evidence="1" id="KW-0812">Transmembrane</keyword>
<name>A0A6A3J9R1_9STRA</name>
<evidence type="ECO:0000313" key="4">
    <source>
        <dbReference type="Proteomes" id="UP000429607"/>
    </source>
</evidence>
<evidence type="ECO:0008006" key="6">
    <source>
        <dbReference type="Google" id="ProtNLM"/>
    </source>
</evidence>
<organism evidence="2 4">
    <name type="scientific">Phytophthora rubi</name>
    <dbReference type="NCBI Taxonomy" id="129364"/>
    <lineage>
        <taxon>Eukaryota</taxon>
        <taxon>Sar</taxon>
        <taxon>Stramenopiles</taxon>
        <taxon>Oomycota</taxon>
        <taxon>Peronosporomycetes</taxon>
        <taxon>Peronosporales</taxon>
        <taxon>Peronosporaceae</taxon>
        <taxon>Phytophthora</taxon>
    </lineage>
</organism>